<dbReference type="InterPro" id="IPR006139">
    <property type="entry name" value="D-isomer_2_OHA_DH_cat_dom"/>
</dbReference>
<evidence type="ECO:0000256" key="4">
    <source>
        <dbReference type="RuleBase" id="RU003719"/>
    </source>
</evidence>
<accession>A0A1F6CA01</accession>
<comment type="caution">
    <text evidence="7">The sequence shown here is derived from an EMBL/GenBank/DDBJ whole genome shotgun (WGS) entry which is preliminary data.</text>
</comment>
<evidence type="ECO:0000313" key="7">
    <source>
        <dbReference type="EMBL" id="OGG45757.1"/>
    </source>
</evidence>
<feature type="domain" description="D-isomer specific 2-hydroxyacid dehydrogenase catalytic" evidence="5">
    <location>
        <begin position="20"/>
        <end position="325"/>
    </location>
</feature>
<protein>
    <recommendedName>
        <fullName evidence="9">Hydroxyacid dehydrogenase</fullName>
    </recommendedName>
</protein>
<evidence type="ECO:0000313" key="8">
    <source>
        <dbReference type="Proteomes" id="UP000178606"/>
    </source>
</evidence>
<name>A0A1F6CA01_HANXR</name>
<dbReference type="SUPFAM" id="SSF51735">
    <property type="entry name" value="NAD(P)-binding Rossmann-fold domains"/>
    <property type="match status" value="1"/>
</dbReference>
<comment type="similarity">
    <text evidence="1 4">Belongs to the D-isomer specific 2-hydroxyacid dehydrogenase family.</text>
</comment>
<keyword evidence="2 4" id="KW-0560">Oxidoreductase</keyword>
<dbReference type="Gene3D" id="3.40.50.720">
    <property type="entry name" value="NAD(P)-binding Rossmann-like Domain"/>
    <property type="match status" value="2"/>
</dbReference>
<keyword evidence="3" id="KW-0520">NAD</keyword>
<dbReference type="PANTHER" id="PTHR42789:SF1">
    <property type="entry name" value="D-ISOMER SPECIFIC 2-HYDROXYACID DEHYDROGENASE FAMILY PROTEIN (AFU_ORTHOLOGUE AFUA_6G10090)"/>
    <property type="match status" value="1"/>
</dbReference>
<feature type="domain" description="D-isomer specific 2-hydroxyacid dehydrogenase NAD-binding" evidence="6">
    <location>
        <begin position="118"/>
        <end position="297"/>
    </location>
</feature>
<dbReference type="Pfam" id="PF02826">
    <property type="entry name" value="2-Hacid_dh_C"/>
    <property type="match status" value="1"/>
</dbReference>
<dbReference type="EMBL" id="MFKF01000366">
    <property type="protein sequence ID" value="OGG45757.1"/>
    <property type="molecule type" value="Genomic_DNA"/>
</dbReference>
<evidence type="ECO:0000259" key="6">
    <source>
        <dbReference type="Pfam" id="PF02826"/>
    </source>
</evidence>
<gene>
    <name evidence="7" type="ORF">A3F84_12200</name>
</gene>
<evidence type="ECO:0000259" key="5">
    <source>
        <dbReference type="Pfam" id="PF00389"/>
    </source>
</evidence>
<dbReference type="AlphaFoldDB" id="A0A1F6CA01"/>
<evidence type="ECO:0000256" key="3">
    <source>
        <dbReference type="ARBA" id="ARBA00023027"/>
    </source>
</evidence>
<dbReference type="GO" id="GO:0016616">
    <property type="term" value="F:oxidoreductase activity, acting on the CH-OH group of donors, NAD or NADP as acceptor"/>
    <property type="evidence" value="ECO:0007669"/>
    <property type="project" value="InterPro"/>
</dbReference>
<evidence type="ECO:0008006" key="9">
    <source>
        <dbReference type="Google" id="ProtNLM"/>
    </source>
</evidence>
<dbReference type="InterPro" id="IPR006140">
    <property type="entry name" value="D-isomer_DH_NAD-bd"/>
</dbReference>
<dbReference type="InterPro" id="IPR050857">
    <property type="entry name" value="D-2-hydroxyacid_DH"/>
</dbReference>
<proteinExistence type="inferred from homology"/>
<dbReference type="GO" id="GO:0051287">
    <property type="term" value="F:NAD binding"/>
    <property type="evidence" value="ECO:0007669"/>
    <property type="project" value="InterPro"/>
</dbReference>
<dbReference type="Proteomes" id="UP000178606">
    <property type="component" value="Unassembled WGS sequence"/>
</dbReference>
<dbReference type="PANTHER" id="PTHR42789">
    <property type="entry name" value="D-ISOMER SPECIFIC 2-HYDROXYACID DEHYDROGENASE FAMILY PROTEIN (AFU_ORTHOLOGUE AFUA_6G10090)"/>
    <property type="match status" value="1"/>
</dbReference>
<evidence type="ECO:0000256" key="1">
    <source>
        <dbReference type="ARBA" id="ARBA00005854"/>
    </source>
</evidence>
<dbReference type="CDD" id="cd12167">
    <property type="entry name" value="2-Hacid_dh_8"/>
    <property type="match status" value="1"/>
</dbReference>
<dbReference type="Pfam" id="PF00389">
    <property type="entry name" value="2-Hacid_dh"/>
    <property type="match status" value="1"/>
</dbReference>
<dbReference type="SUPFAM" id="SSF52283">
    <property type="entry name" value="Formate/glycerate dehydrogenase catalytic domain-like"/>
    <property type="match status" value="1"/>
</dbReference>
<sequence length="343" mass="38499">MNRPKILLVFNRHIYETYVGAEDLERLRTFADVSWEEDYLKVDALRDALRDAEGVIVCHGAPRLTEELLAGAGRLRIAGELEGDRFAERIDVEAAVRRGIRVVDTTNGSSYPVSEWALALVLIALRNAGEHFRRLIAGESYRRSHDDRGYVDGELTGKRVGLIGCGHVGRRLIELLRPFRVEVWVYDPYVPKDIPDILGFTLTSLENVLRQSNVVVCCAPLTPRTRRMIGGRELAMIPSGAVFVNVSRGAIVDPEALVERLRRGDITAGLDVFDPEPIPADSPVRGLPNVFLSPHIAGVTLASRTRFFRLMTDEFERFFRGHETLYDLNSRALANRRGEEPGR</sequence>
<reference evidence="7 8" key="1">
    <citation type="journal article" date="2016" name="Nat. Commun.">
        <title>Thousands of microbial genomes shed light on interconnected biogeochemical processes in an aquifer system.</title>
        <authorList>
            <person name="Anantharaman K."/>
            <person name="Brown C.T."/>
            <person name="Hug L.A."/>
            <person name="Sharon I."/>
            <person name="Castelle C.J."/>
            <person name="Probst A.J."/>
            <person name="Thomas B.C."/>
            <person name="Singh A."/>
            <person name="Wilkins M.J."/>
            <person name="Karaoz U."/>
            <person name="Brodie E.L."/>
            <person name="Williams K.H."/>
            <person name="Hubbard S.S."/>
            <person name="Banfield J.F."/>
        </authorList>
    </citation>
    <scope>NUCLEOTIDE SEQUENCE [LARGE SCALE GENOMIC DNA]</scope>
    <source>
        <strain evidence="8">RIFCSPLOWO2_12_FULL_64_10</strain>
    </source>
</reference>
<evidence type="ECO:0000256" key="2">
    <source>
        <dbReference type="ARBA" id="ARBA00023002"/>
    </source>
</evidence>
<organism evidence="7 8">
    <name type="scientific">Handelsmanbacteria sp. (strain RIFCSPLOWO2_12_FULL_64_10)</name>
    <dbReference type="NCBI Taxonomy" id="1817868"/>
    <lineage>
        <taxon>Bacteria</taxon>
        <taxon>Candidatus Handelsmaniibacteriota</taxon>
    </lineage>
</organism>
<dbReference type="InterPro" id="IPR036291">
    <property type="entry name" value="NAD(P)-bd_dom_sf"/>
</dbReference>